<name>A0A922NFI8_9PLEO</name>
<dbReference type="Pfam" id="PF08620">
    <property type="entry name" value="RPAP1_C"/>
    <property type="match status" value="1"/>
</dbReference>
<feature type="region of interest" description="Disordered" evidence="2">
    <location>
        <begin position="23"/>
        <end position="147"/>
    </location>
</feature>
<accession>A0A922NFI8</accession>
<feature type="compositionally biased region" description="Pro residues" evidence="2">
    <location>
        <begin position="182"/>
        <end position="195"/>
    </location>
</feature>
<organism evidence="5 6">
    <name type="scientific">Pyrenophora tritici-repentis</name>
    <dbReference type="NCBI Taxonomy" id="45151"/>
    <lineage>
        <taxon>Eukaryota</taxon>
        <taxon>Fungi</taxon>
        <taxon>Dikarya</taxon>
        <taxon>Ascomycota</taxon>
        <taxon>Pezizomycotina</taxon>
        <taxon>Dothideomycetes</taxon>
        <taxon>Pleosporomycetidae</taxon>
        <taxon>Pleosporales</taxon>
        <taxon>Pleosporineae</taxon>
        <taxon>Pleosporaceae</taxon>
        <taxon>Pyrenophora</taxon>
    </lineage>
</organism>
<dbReference type="OrthoDB" id="348201at2759"/>
<protein>
    <submittedName>
        <fullName evidence="5">C-terminal</fullName>
    </submittedName>
</protein>
<dbReference type="AlphaFoldDB" id="A0A922NFI8"/>
<proteinExistence type="inferred from homology"/>
<feature type="region of interest" description="Disordered" evidence="2">
    <location>
        <begin position="405"/>
        <end position="431"/>
    </location>
</feature>
<feature type="region of interest" description="Disordered" evidence="2">
    <location>
        <begin position="167"/>
        <end position="287"/>
    </location>
</feature>
<gene>
    <name evidence="5" type="ORF">Ptr86124_006323</name>
</gene>
<evidence type="ECO:0000313" key="6">
    <source>
        <dbReference type="Proteomes" id="UP000249757"/>
    </source>
</evidence>
<dbReference type="GO" id="GO:0006366">
    <property type="term" value="P:transcription by RNA polymerase II"/>
    <property type="evidence" value="ECO:0007669"/>
    <property type="project" value="InterPro"/>
</dbReference>
<evidence type="ECO:0000256" key="2">
    <source>
        <dbReference type="SAM" id="MobiDB-lite"/>
    </source>
</evidence>
<evidence type="ECO:0000256" key="1">
    <source>
        <dbReference type="ARBA" id="ARBA00009953"/>
    </source>
</evidence>
<dbReference type="PANTHER" id="PTHR21483">
    <property type="entry name" value="RNA POLYMERASE II-ASSOCIATED PROTEIN 1"/>
    <property type="match status" value="1"/>
</dbReference>
<sequence length="495" mass="54014">MEFQRGERVNLNFDTGAVEKLDHEEQQHASPMPVFPSFVGDIQERDSSLANPPVAPSPKPNVNGFPAHKKRVPKVSAFKQQRAAKEQQAAAAAAAPPKAPPKAQDAPQPQTKPRSAFGVDRDEERRAIDEENRRTLAAMSDAEIEQERQDLLSSLNPVLLQKLLLRSNIDDGSNERDWDSVPPEPVPAAEVPPPVTDQAELEPQTKAPSTKKVSFAATEPEDVAPSAPAPAPAPTQEPAVVPSIPTNHPEAEATTTSPSVPDEQPTDSIHFPQPPQPPSLDPGDPAFLKTLHEKYFPLLPYDPSTLSWMEPIDPSDTKSPYHPSQTALNPAELRFDFSGNLLPPSVARSIPTDRGLHHHAEAPEAAGYTIPELAVTARSKVASQRCIAYQTLGRILYRLGKGQYGAESPKKNTDGPVRIAKNPDVQDDDEEGEWVEDDVGAAISEGLWQCVKEGRVIETLTEEANKERGHLTARTYAQEALWNWQRGGGRKTNAV</sequence>
<dbReference type="Proteomes" id="UP000249757">
    <property type="component" value="Unassembled WGS sequence"/>
</dbReference>
<comment type="caution">
    <text evidence="5">The sequence shown here is derived from an EMBL/GenBank/DDBJ whole genome shotgun (WGS) entry which is preliminary data.</text>
</comment>
<feature type="compositionally biased region" description="Low complexity" evidence="2">
    <location>
        <begin position="77"/>
        <end position="113"/>
    </location>
</feature>
<feature type="compositionally biased region" description="Basic and acidic residues" evidence="2">
    <location>
        <begin position="119"/>
        <end position="134"/>
    </location>
</feature>
<dbReference type="PANTHER" id="PTHR21483:SF18">
    <property type="entry name" value="RNA POLYMERASE II-ASSOCIATED PROTEIN 1"/>
    <property type="match status" value="1"/>
</dbReference>
<evidence type="ECO:0000313" key="5">
    <source>
        <dbReference type="EMBL" id="KAI1515000.1"/>
    </source>
</evidence>
<feature type="domain" description="RPAP1 C-terminal" evidence="3">
    <location>
        <begin position="332"/>
        <end position="399"/>
    </location>
</feature>
<feature type="domain" description="RPAP1 N-terminal" evidence="4">
    <location>
        <begin position="127"/>
        <end position="170"/>
    </location>
</feature>
<evidence type="ECO:0000259" key="3">
    <source>
        <dbReference type="Pfam" id="PF08620"/>
    </source>
</evidence>
<keyword evidence="6" id="KW-1185">Reference proteome</keyword>
<dbReference type="EMBL" id="NRDI02000007">
    <property type="protein sequence ID" value="KAI1515000.1"/>
    <property type="molecule type" value="Genomic_DNA"/>
</dbReference>
<comment type="similarity">
    <text evidence="1">Belongs to the RPAP1 family.</text>
</comment>
<dbReference type="InterPro" id="IPR013930">
    <property type="entry name" value="RPAP1_N"/>
</dbReference>
<reference evidence="6" key="1">
    <citation type="journal article" date="2022" name="Microb. Genom.">
        <title>A global pangenome for the wheat fungal pathogen Pyrenophora tritici-repentis and prediction of effector protein structural homology.</title>
        <authorList>
            <person name="Moolhuijzen P.M."/>
            <person name="See P.T."/>
            <person name="Shi G."/>
            <person name="Powell H.R."/>
            <person name="Cockram J."/>
            <person name="Jorgensen L.N."/>
            <person name="Benslimane H."/>
            <person name="Strelkov S.E."/>
            <person name="Turner J."/>
            <person name="Liu Z."/>
            <person name="Moffat C.S."/>
        </authorList>
    </citation>
    <scope>NUCLEOTIDE SEQUENCE [LARGE SCALE GENOMIC DNA]</scope>
</reference>
<dbReference type="Pfam" id="PF08621">
    <property type="entry name" value="RPAP1_N"/>
    <property type="match status" value="1"/>
</dbReference>
<dbReference type="OMA" id="DQESPYY"/>
<dbReference type="InterPro" id="IPR013929">
    <property type="entry name" value="RPAP1_C"/>
</dbReference>
<dbReference type="InterPro" id="IPR039913">
    <property type="entry name" value="RPAP1/Rba50"/>
</dbReference>
<evidence type="ECO:0000259" key="4">
    <source>
        <dbReference type="Pfam" id="PF08621"/>
    </source>
</evidence>